<dbReference type="EMBL" id="GHJT01010837">
    <property type="protein sequence ID" value="MOY44808.1"/>
    <property type="molecule type" value="Transcribed_RNA"/>
</dbReference>
<dbReference type="SUPFAM" id="SSF48726">
    <property type="entry name" value="Immunoglobulin"/>
    <property type="match status" value="5"/>
</dbReference>
<dbReference type="VEuPathDB" id="VectorBase:ISCI015733"/>
<proteinExistence type="predicted"/>
<evidence type="ECO:0000256" key="8">
    <source>
        <dbReference type="ARBA" id="ARBA00023319"/>
    </source>
</evidence>
<dbReference type="VEuPathDB" id="VectorBase:ISCI020054"/>
<accession>A0A4D5S5F2</accession>
<comment type="subcellular location">
    <subcellularLocation>
        <location evidence="1">Cell membrane</location>
    </subcellularLocation>
</comment>
<feature type="domain" description="Ig-like" evidence="10">
    <location>
        <begin position="336"/>
        <end position="423"/>
    </location>
</feature>
<feature type="domain" description="Ig-like" evidence="10">
    <location>
        <begin position="30"/>
        <end position="122"/>
    </location>
</feature>
<evidence type="ECO:0000256" key="5">
    <source>
        <dbReference type="ARBA" id="ARBA00023136"/>
    </source>
</evidence>
<dbReference type="VEuPathDB" id="VectorBase:ISCW020054"/>
<dbReference type="InterPro" id="IPR013098">
    <property type="entry name" value="Ig_I-set"/>
</dbReference>
<dbReference type="InterPro" id="IPR050958">
    <property type="entry name" value="Cell_Adh-Cytoskel_Orgn"/>
</dbReference>
<sequence>MLHSLRMPAAILPRLLTSVAAAALLIPSPPTIIKNPKKEQLFQVPVSPDEAAKPFVLECDAEGNPEPTYQWTKNGNEFNHVAHDTRVSQQPNRGTLVFTEPEDMDEGLYQCWATNIHGKAVSYASIVRKSELNPFPEESPRAVSVVEGDPLSLDCNAPIGYPRPNVNWLILSDNGALRALNSSRITSDPEGGLHFSRVEREDALQDAVYVCTATSVFLHQYKIGNKVRLQVERVPNPSSTEHAPVKQYLSPKNLVALEGQELKLYCIFGGSPQPQITWRKLDTNTGSSDFTTANYSRNLVTSPLELKDEGTYECKAHNGVGMVQSHAINVTVESAPYWLSSPENTNAAEDESVSFECTASGRPEPKLQWFINGVPLQNAEPNPRRKVEGSRMTIEGLTKQDTAVYQCNASNTHGYAFKNFYLNVLALAPSSVGAPQHTTHAEESSMVNLRCPVFGAPRPEVKWFKEGQELTGGRYRVLDNGDLQLHNLRVSDQGSYTCNARNKFGEASITQVLQVTAPVPTVQDPNTFLDTVLNEKLPLLIRDSPILFPVVRIPDFNFVVAKNALTNHDLYANLTEGAIQGLDTAAKRMGDCLAPADKDVVPTVSCTLDLDGINATFLAFTKGDNLWSSLKEIWVHVAVVDFVARFEATSFGEQESQLRSLEVLQIRFNTTYNNDLSLNTERQMQFKNHIEDKVKETLQEKLYGEYKSQLSRALSHSFS</sequence>
<dbReference type="InterPro" id="IPR003598">
    <property type="entry name" value="Ig_sub2"/>
</dbReference>
<evidence type="ECO:0000256" key="2">
    <source>
        <dbReference type="ARBA" id="ARBA00022475"/>
    </source>
</evidence>
<dbReference type="PANTHER" id="PTHR45080:SF8">
    <property type="entry name" value="IG-LIKE DOMAIN-CONTAINING PROTEIN"/>
    <property type="match status" value="1"/>
</dbReference>
<evidence type="ECO:0000256" key="6">
    <source>
        <dbReference type="ARBA" id="ARBA00023157"/>
    </source>
</evidence>
<feature type="chain" id="PRO_5020040842" evidence="9">
    <location>
        <begin position="22"/>
        <end position="719"/>
    </location>
</feature>
<evidence type="ECO:0000256" key="1">
    <source>
        <dbReference type="ARBA" id="ARBA00004236"/>
    </source>
</evidence>
<evidence type="ECO:0000256" key="4">
    <source>
        <dbReference type="ARBA" id="ARBA00022737"/>
    </source>
</evidence>
<feature type="domain" description="Ig-like" evidence="10">
    <location>
        <begin position="237"/>
        <end position="331"/>
    </location>
</feature>
<dbReference type="GO" id="GO:0005886">
    <property type="term" value="C:plasma membrane"/>
    <property type="evidence" value="ECO:0007669"/>
    <property type="project" value="UniProtKB-SubCell"/>
</dbReference>
<dbReference type="InterPro" id="IPR013783">
    <property type="entry name" value="Ig-like_fold"/>
</dbReference>
<dbReference type="PROSITE" id="PS50835">
    <property type="entry name" value="IG_LIKE"/>
    <property type="match status" value="5"/>
</dbReference>
<dbReference type="OrthoDB" id="6244967at2759"/>
<dbReference type="SMART" id="SM00408">
    <property type="entry name" value="IGc2"/>
    <property type="match status" value="5"/>
</dbReference>
<keyword evidence="7" id="KW-0325">Glycoprotein</keyword>
<keyword evidence="4" id="KW-0677">Repeat</keyword>
<keyword evidence="6" id="KW-1015">Disulfide bond</keyword>
<dbReference type="FunFam" id="2.60.40.10:FF:001718">
    <property type="entry name" value="Neuroglian, isoform D"/>
    <property type="match status" value="1"/>
</dbReference>
<keyword evidence="2" id="KW-1003">Cell membrane</keyword>
<dbReference type="Pfam" id="PF13927">
    <property type="entry name" value="Ig_3"/>
    <property type="match status" value="2"/>
</dbReference>
<dbReference type="GO" id="GO:0098609">
    <property type="term" value="P:cell-cell adhesion"/>
    <property type="evidence" value="ECO:0007669"/>
    <property type="project" value="UniProtKB-ARBA"/>
</dbReference>
<dbReference type="InterPro" id="IPR036179">
    <property type="entry name" value="Ig-like_dom_sf"/>
</dbReference>
<dbReference type="SMART" id="SM00409">
    <property type="entry name" value="IG"/>
    <property type="match status" value="5"/>
</dbReference>
<dbReference type="FunFam" id="2.60.40.10:FF:001928">
    <property type="entry name" value="neuroglian isoform X2"/>
    <property type="match status" value="1"/>
</dbReference>
<evidence type="ECO:0000313" key="11">
    <source>
        <dbReference type="EMBL" id="MOY44808.1"/>
    </source>
</evidence>
<keyword evidence="3 9" id="KW-0732">Signal</keyword>
<dbReference type="AlphaFoldDB" id="A0A4D5S5F2"/>
<feature type="domain" description="Ig-like" evidence="10">
    <location>
        <begin position="429"/>
        <end position="516"/>
    </location>
</feature>
<evidence type="ECO:0000259" key="10">
    <source>
        <dbReference type="PROSITE" id="PS50835"/>
    </source>
</evidence>
<reference evidence="11" key="1">
    <citation type="submission" date="2019-04" db="EMBL/GenBank/DDBJ databases">
        <title>An insight into the mialome of Ixodes scapularis.</title>
        <authorList>
            <person name="Ribeiro J.M."/>
            <person name="Mather T.N."/>
            <person name="Karim S."/>
        </authorList>
    </citation>
    <scope>NUCLEOTIDE SEQUENCE</scope>
</reference>
<protein>
    <submittedName>
        <fullName evidence="11">Putative neuronal cell adhesion molecule</fullName>
    </submittedName>
</protein>
<name>A0A4D5S5F2_IXOSC</name>
<dbReference type="Gene3D" id="2.60.40.10">
    <property type="entry name" value="Immunoglobulins"/>
    <property type="match status" value="5"/>
</dbReference>
<feature type="signal peptide" evidence="9">
    <location>
        <begin position="1"/>
        <end position="21"/>
    </location>
</feature>
<dbReference type="VEuPathDB" id="VectorBase:ISCP_032108"/>
<organism evidence="11">
    <name type="scientific">Ixodes scapularis</name>
    <name type="common">Black-legged tick</name>
    <name type="synonym">Deer tick</name>
    <dbReference type="NCBI Taxonomy" id="6945"/>
    <lineage>
        <taxon>Eukaryota</taxon>
        <taxon>Metazoa</taxon>
        <taxon>Ecdysozoa</taxon>
        <taxon>Arthropoda</taxon>
        <taxon>Chelicerata</taxon>
        <taxon>Arachnida</taxon>
        <taxon>Acari</taxon>
        <taxon>Parasitiformes</taxon>
        <taxon>Ixodida</taxon>
        <taxon>Ixodoidea</taxon>
        <taxon>Ixodidae</taxon>
        <taxon>Ixodinae</taxon>
        <taxon>Ixodes</taxon>
    </lineage>
</organism>
<feature type="domain" description="Ig-like" evidence="10">
    <location>
        <begin position="134"/>
        <end position="215"/>
    </location>
</feature>
<dbReference type="PANTHER" id="PTHR45080">
    <property type="entry name" value="CONTACTIN 5"/>
    <property type="match status" value="1"/>
</dbReference>
<dbReference type="InterPro" id="IPR003599">
    <property type="entry name" value="Ig_sub"/>
</dbReference>
<dbReference type="FunFam" id="2.60.40.10:FF:000032">
    <property type="entry name" value="palladin isoform X1"/>
    <property type="match status" value="1"/>
</dbReference>
<dbReference type="Pfam" id="PF07679">
    <property type="entry name" value="I-set"/>
    <property type="match status" value="2"/>
</dbReference>
<evidence type="ECO:0000256" key="7">
    <source>
        <dbReference type="ARBA" id="ARBA00023180"/>
    </source>
</evidence>
<evidence type="ECO:0000256" key="9">
    <source>
        <dbReference type="SAM" id="SignalP"/>
    </source>
</evidence>
<keyword evidence="5" id="KW-0472">Membrane</keyword>
<evidence type="ECO:0000256" key="3">
    <source>
        <dbReference type="ARBA" id="ARBA00022729"/>
    </source>
</evidence>
<dbReference type="VEuPathDB" id="VectorBase:ISCW018438"/>
<keyword evidence="8" id="KW-0393">Immunoglobulin domain</keyword>
<dbReference type="FunFam" id="2.60.40.10:FF:000005">
    <property type="entry name" value="Neuronal cell adhesion molecule"/>
    <property type="match status" value="1"/>
</dbReference>
<dbReference type="InterPro" id="IPR007110">
    <property type="entry name" value="Ig-like_dom"/>
</dbReference>
<dbReference type="FunFam" id="2.60.40.10:FF:000078">
    <property type="entry name" value="Neuronal cell adhesion molecule"/>
    <property type="match status" value="1"/>
</dbReference>